<dbReference type="EMBL" id="OU963905">
    <property type="protein sequence ID" value="CAH0398800.1"/>
    <property type="molecule type" value="Genomic_DNA"/>
</dbReference>
<evidence type="ECO:0000313" key="1">
    <source>
        <dbReference type="EMBL" id="CAH0398800.1"/>
    </source>
</evidence>
<evidence type="ECO:0000313" key="2">
    <source>
        <dbReference type="Proteomes" id="UP001153292"/>
    </source>
</evidence>
<keyword evidence="2" id="KW-1185">Reference proteome</keyword>
<protein>
    <submittedName>
        <fullName evidence="1">Uncharacterized protein</fullName>
    </submittedName>
</protein>
<name>A0ABN8AZL9_CHISP</name>
<dbReference type="Proteomes" id="UP001153292">
    <property type="component" value="Chromosome 12"/>
</dbReference>
<gene>
    <name evidence="1" type="ORF">CHILSU_LOCUS1924</name>
</gene>
<proteinExistence type="predicted"/>
<organism evidence="1 2">
    <name type="scientific">Chilo suppressalis</name>
    <name type="common">Asiatic rice borer moth</name>
    <dbReference type="NCBI Taxonomy" id="168631"/>
    <lineage>
        <taxon>Eukaryota</taxon>
        <taxon>Metazoa</taxon>
        <taxon>Ecdysozoa</taxon>
        <taxon>Arthropoda</taxon>
        <taxon>Hexapoda</taxon>
        <taxon>Insecta</taxon>
        <taxon>Pterygota</taxon>
        <taxon>Neoptera</taxon>
        <taxon>Endopterygota</taxon>
        <taxon>Lepidoptera</taxon>
        <taxon>Glossata</taxon>
        <taxon>Ditrysia</taxon>
        <taxon>Pyraloidea</taxon>
        <taxon>Crambidae</taxon>
        <taxon>Crambinae</taxon>
        <taxon>Chilo</taxon>
    </lineage>
</organism>
<sequence>MRLRTSKTKKARVRNTYRGYFPWWEEASGGNAYEMCAHAAAALQRKRRRNARNVRTLMAVGVNAEICHSRGLSYDASWQSARNGTSAPSGVSACAAPVPQGPQLGPAQLAAVPAPAEVTFRPNMAARAGSAQLTYRDIADGGPSSCAAASHTNPHAPIPISAKVRAITTLRINYPRCYLKIFVCEARRSKPQLDRHEVARANRFPAAGRLMRAGRAGAGGGSDARAHHRPSLSISSFGSECERDHDCSLSQRRVLNQ</sequence>
<accession>A0ABN8AZL9</accession>
<reference evidence="1" key="1">
    <citation type="submission" date="2021-12" db="EMBL/GenBank/DDBJ databases">
        <authorList>
            <person name="King R."/>
        </authorList>
    </citation>
    <scope>NUCLEOTIDE SEQUENCE</scope>
</reference>